<evidence type="ECO:0000313" key="2">
    <source>
        <dbReference type="EMBL" id="PHQ33476.1"/>
    </source>
</evidence>
<accession>A0A2G1W370</accession>
<comment type="caution">
    <text evidence="2">The sequence shown here is derived from an EMBL/GenBank/DDBJ whole genome shotgun (WGS) entry which is preliminary data.</text>
</comment>
<keyword evidence="3" id="KW-1185">Reference proteome</keyword>
<evidence type="ECO:0000313" key="3">
    <source>
        <dbReference type="Proteomes" id="UP000225740"/>
    </source>
</evidence>
<reference evidence="2 3" key="1">
    <citation type="submission" date="2017-06" db="EMBL/GenBank/DDBJ databases">
        <title>Description of Rhodopirellula bahusiensis sp. nov.</title>
        <authorList>
            <person name="Kizina J."/>
            <person name="Harder J."/>
        </authorList>
    </citation>
    <scope>NUCLEOTIDE SEQUENCE [LARGE SCALE GENOMIC DNA]</scope>
    <source>
        <strain evidence="2 3">SWK21</strain>
    </source>
</reference>
<organism evidence="2 3">
    <name type="scientific">Rhodopirellula bahusiensis</name>
    <dbReference type="NCBI Taxonomy" id="2014065"/>
    <lineage>
        <taxon>Bacteria</taxon>
        <taxon>Pseudomonadati</taxon>
        <taxon>Planctomycetota</taxon>
        <taxon>Planctomycetia</taxon>
        <taxon>Pirellulales</taxon>
        <taxon>Pirellulaceae</taxon>
        <taxon>Rhodopirellula</taxon>
    </lineage>
</organism>
<name>A0A2G1W370_9BACT</name>
<evidence type="ECO:0000256" key="1">
    <source>
        <dbReference type="SAM" id="MobiDB-lite"/>
    </source>
</evidence>
<dbReference type="AlphaFoldDB" id="A0A2G1W370"/>
<dbReference type="Proteomes" id="UP000225740">
    <property type="component" value="Unassembled WGS sequence"/>
</dbReference>
<feature type="compositionally biased region" description="Polar residues" evidence="1">
    <location>
        <begin position="35"/>
        <end position="44"/>
    </location>
</feature>
<sequence>MVVQHADVKHFVRLGTSAHWANATFASQKLVFDSSGATGQSPRGESTGFDETGRWPVVHLGQWPSST</sequence>
<protein>
    <submittedName>
        <fullName evidence="2">Uncharacterized protein</fullName>
    </submittedName>
</protein>
<gene>
    <name evidence="2" type="ORF">CEE69_20900</name>
</gene>
<dbReference type="EMBL" id="NIZW01000017">
    <property type="protein sequence ID" value="PHQ33476.1"/>
    <property type="molecule type" value="Genomic_DNA"/>
</dbReference>
<proteinExistence type="predicted"/>
<feature type="region of interest" description="Disordered" evidence="1">
    <location>
        <begin position="34"/>
        <end position="55"/>
    </location>
</feature>